<dbReference type="SMART" id="SM00869">
    <property type="entry name" value="Autotransporter"/>
    <property type="match status" value="1"/>
</dbReference>
<dbReference type="PATRIC" id="fig|1245469.3.peg.850"/>
<sequence length="977" mass="97300">MWLSTNPTASFNWNDVATATRTVVSVAPGWLATPTNSDLNTAANWTVGSVPLATEVARFGASTATAIDITQSTQVAGLSFLSGAPGYIFNVTANSGGAASLVISGTGIDDQSGNRPSFMVSGVTGNLGTLQFANSATAGDAVITTGAFGVTRFTDTSSGGTAQLVTNLGGSVDISGLTSSGISVGSIAGAGNFVLGSKTLTAGLSNTDTEVSGVISGAGGSLTKVGSGALILSGNNTYSGGTQLNAGSLVIANNNALGSGTLNMANGTSLSFANAADFAIGNAIQLTGSGHFAAPAGTTQTIQGAISDGGSAGTVVFDGVGTMVLAAANAYTGGTVVNAGTLRLSGSGTLGAASGSTTVAGGILDLGGTTQTQNGGVFLTGGAVRNGVIASNTDFVVQSGIANLDLSGAGGLTKTGSGTFVLAGTAGYTGATNINGGVFQVDGALTGTSAVNLNSGMITGTGTIDPLTVSINSGTVLAPGNGTAGSSMAIAGNLAFQSGAIYLIQLNPTASSFASISGTMTAVEAIFAAGSYVAKRYTILTAGGGVSGTFASLANTNLPAGFKSALSYDANAAYLDLSLDFVPASAPNYGGGLSANQRNVANALTRFFDTTGSIPLVFGTLSPSGLTQVSGELASAPQQATFNAMGQFVSLLGDHGQAGRDGVGEVAPLAYAEAGRTPSRPAGNAFASMSRQPESLEPRWSVWIDGFGGSQSTDGSAGAGSTHSTSRIYGTAVGADYLLTPATVAGFALAGGGTGFSVNALGTGRSDLFQAGAYVRHVQGPAYLSAALAYGWQDVTTDRTIAGVDRLKASFKANAYSGRVEADYRLSVPLIRNFSLTPYAAGQAAHLDLPEYAEQSVAGASVFALSYSAKRVTDYRAEIGLRTGLSLGDKDGVLNWRGRIAWAHDFNSDHSIAATFQSLPGASFTVSGAQPAPDAALTTLSLERHWSDGWSAAATLDGEFSSTTRSYSGRASMRYVW</sequence>
<keyword evidence="4" id="KW-1185">Reference proteome</keyword>
<gene>
    <name evidence="3" type="ORF">S58_08330</name>
</gene>
<dbReference type="HOGENOM" id="CLU_006570_0_0_5"/>
<dbReference type="STRING" id="1245469.S58_08330"/>
<dbReference type="Pfam" id="PF12951">
    <property type="entry name" value="PATR"/>
    <property type="match status" value="3"/>
</dbReference>
<organism evidence="3 4">
    <name type="scientific">Bradyrhizobium oligotrophicum S58</name>
    <dbReference type="NCBI Taxonomy" id="1245469"/>
    <lineage>
        <taxon>Bacteria</taxon>
        <taxon>Pseudomonadati</taxon>
        <taxon>Pseudomonadota</taxon>
        <taxon>Alphaproteobacteria</taxon>
        <taxon>Hyphomicrobiales</taxon>
        <taxon>Nitrobacteraceae</taxon>
        <taxon>Bradyrhizobium</taxon>
    </lineage>
</organism>
<dbReference type="InterPro" id="IPR011050">
    <property type="entry name" value="Pectin_lyase_fold/virulence"/>
</dbReference>
<dbReference type="Proteomes" id="UP000011841">
    <property type="component" value="Chromosome"/>
</dbReference>
<accession>M4Z1K8</accession>
<evidence type="ECO:0000256" key="1">
    <source>
        <dbReference type="ARBA" id="ARBA00022729"/>
    </source>
</evidence>
<dbReference type="AlphaFoldDB" id="M4Z1K8"/>
<feature type="domain" description="Autotransporter" evidence="2">
    <location>
        <begin position="695"/>
        <end position="977"/>
    </location>
</feature>
<dbReference type="NCBIfam" id="TIGR02601">
    <property type="entry name" value="autotrns_rpt"/>
    <property type="match status" value="3"/>
</dbReference>
<dbReference type="eggNOG" id="COG4625">
    <property type="taxonomic scope" value="Bacteria"/>
</dbReference>
<protein>
    <submittedName>
        <fullName evidence="3">Outer membrane autotransporter</fullName>
    </submittedName>
</protein>
<keyword evidence="1" id="KW-0732">Signal</keyword>
<dbReference type="SUPFAM" id="SSF103515">
    <property type="entry name" value="Autotransporter"/>
    <property type="match status" value="1"/>
</dbReference>
<dbReference type="Pfam" id="PF03797">
    <property type="entry name" value="Autotransporter"/>
    <property type="match status" value="1"/>
</dbReference>
<dbReference type="GeneID" id="301814824"/>
<name>M4Z1K8_9BRAD</name>
<dbReference type="OrthoDB" id="7195851at2"/>
<evidence type="ECO:0000313" key="3">
    <source>
        <dbReference type="EMBL" id="BAM86844.1"/>
    </source>
</evidence>
<proteinExistence type="predicted"/>
<dbReference type="eggNOG" id="COG3210">
    <property type="taxonomic scope" value="Bacteria"/>
</dbReference>
<dbReference type="PROSITE" id="PS51208">
    <property type="entry name" value="AUTOTRANSPORTER"/>
    <property type="match status" value="1"/>
</dbReference>
<reference evidence="3 4" key="1">
    <citation type="journal article" date="2013" name="Appl. Environ. Microbiol.">
        <title>Genome analysis suggests that the soil oligotrophic bacterium Agromonas oligotrophica (Bradyrhizobium oligotrophicum) is a nitrogen-fixing symbiont of Aeschynomene indica.</title>
        <authorList>
            <person name="Okubo T."/>
            <person name="Fukushima S."/>
            <person name="Itakura M."/>
            <person name="Oshima K."/>
            <person name="Longtonglang A."/>
            <person name="Teaumroong N."/>
            <person name="Mitsui H."/>
            <person name="Hattori M."/>
            <person name="Hattori R."/>
            <person name="Hattori T."/>
            <person name="Minamisawa K."/>
        </authorList>
    </citation>
    <scope>NUCLEOTIDE SEQUENCE [LARGE SCALE GENOMIC DNA]</scope>
    <source>
        <strain evidence="3 4">S58</strain>
    </source>
</reference>
<dbReference type="InterPro" id="IPR013425">
    <property type="entry name" value="Autotrns_rpt"/>
</dbReference>
<dbReference type="KEGG" id="aol:S58_08330"/>
<dbReference type="EMBL" id="AP012603">
    <property type="protein sequence ID" value="BAM86844.1"/>
    <property type="molecule type" value="Genomic_DNA"/>
</dbReference>
<evidence type="ECO:0000313" key="4">
    <source>
        <dbReference type="Proteomes" id="UP000011841"/>
    </source>
</evidence>
<dbReference type="SUPFAM" id="SSF51126">
    <property type="entry name" value="Pectin lyase-like"/>
    <property type="match status" value="2"/>
</dbReference>
<dbReference type="RefSeq" id="WP_015663979.1">
    <property type="nucleotide sequence ID" value="NC_020453.1"/>
</dbReference>
<dbReference type="Gene3D" id="2.40.128.130">
    <property type="entry name" value="Autotransporter beta-domain"/>
    <property type="match status" value="1"/>
</dbReference>
<dbReference type="InterPro" id="IPR005546">
    <property type="entry name" value="Autotransporte_beta"/>
</dbReference>
<dbReference type="InterPro" id="IPR036709">
    <property type="entry name" value="Autotransporte_beta_dom_sf"/>
</dbReference>
<evidence type="ECO:0000259" key="2">
    <source>
        <dbReference type="PROSITE" id="PS51208"/>
    </source>
</evidence>